<sequence>MSDRTSDRQLTEQAAGELRERLRNEGWSSDLGWTSVGSGSAGAYDEAHRTIAYLTSVRAVDGGASRMWKDGDVPAPPEADAREVFTAREDDTEWHSELLEAPVETTATEPGSPSEADDNENGKTKAGHAA</sequence>
<feature type="compositionally biased region" description="Basic and acidic residues" evidence="1">
    <location>
        <begin position="1"/>
        <end position="10"/>
    </location>
</feature>
<dbReference type="KEGG" id="erz:ER308_09705"/>
<organism evidence="2 3">
    <name type="scientific">Egibacter rhizosphaerae</name>
    <dbReference type="NCBI Taxonomy" id="1670831"/>
    <lineage>
        <taxon>Bacteria</taxon>
        <taxon>Bacillati</taxon>
        <taxon>Actinomycetota</taxon>
        <taxon>Nitriliruptoria</taxon>
        <taxon>Egibacterales</taxon>
        <taxon>Egibacteraceae</taxon>
        <taxon>Egibacter</taxon>
    </lineage>
</organism>
<evidence type="ECO:0000256" key="1">
    <source>
        <dbReference type="SAM" id="MobiDB-lite"/>
    </source>
</evidence>
<dbReference type="AlphaFoldDB" id="A0A411YEX0"/>
<feature type="compositionally biased region" description="Basic and acidic residues" evidence="1">
    <location>
        <begin position="86"/>
        <end position="98"/>
    </location>
</feature>
<protein>
    <submittedName>
        <fullName evidence="2">Uncharacterized protein</fullName>
    </submittedName>
</protein>
<gene>
    <name evidence="2" type="ORF">ER308_09705</name>
</gene>
<proteinExistence type="predicted"/>
<name>A0A411YEX0_9ACTN</name>
<feature type="region of interest" description="Disordered" evidence="1">
    <location>
        <begin position="86"/>
        <end position="130"/>
    </location>
</feature>
<dbReference type="EMBL" id="CP036402">
    <property type="protein sequence ID" value="QBI19803.1"/>
    <property type="molecule type" value="Genomic_DNA"/>
</dbReference>
<reference evidence="2 3" key="1">
    <citation type="submission" date="2019-01" db="EMBL/GenBank/DDBJ databases">
        <title>Egibacter rhizosphaerae EGI 80759T.</title>
        <authorList>
            <person name="Chen D.-D."/>
            <person name="Tian Y."/>
            <person name="Jiao J.-Y."/>
            <person name="Zhang X.-T."/>
            <person name="Zhang Y.-G."/>
            <person name="Zhang Y."/>
            <person name="Xiao M."/>
            <person name="Shu W.-S."/>
            <person name="Li W.-J."/>
        </authorList>
    </citation>
    <scope>NUCLEOTIDE SEQUENCE [LARGE SCALE GENOMIC DNA]</scope>
    <source>
        <strain evidence="2 3">EGI 80759</strain>
    </source>
</reference>
<evidence type="ECO:0000313" key="2">
    <source>
        <dbReference type="EMBL" id="QBI19803.1"/>
    </source>
</evidence>
<feature type="region of interest" description="Disordered" evidence="1">
    <location>
        <begin position="1"/>
        <end position="42"/>
    </location>
</feature>
<accession>A0A411YEX0</accession>
<dbReference type="Proteomes" id="UP000291469">
    <property type="component" value="Chromosome"/>
</dbReference>
<dbReference type="RefSeq" id="WP_131154800.1">
    <property type="nucleotide sequence ID" value="NZ_CP036402.1"/>
</dbReference>
<keyword evidence="3" id="KW-1185">Reference proteome</keyword>
<evidence type="ECO:0000313" key="3">
    <source>
        <dbReference type="Proteomes" id="UP000291469"/>
    </source>
</evidence>